<sequence length="394" mass="42212">MARYRHKTVLDATSTPPRLLFLVPEDWFFVSHFIGMGIAARHAGFDVAIATPVQAHRLTIEAAGIRVIDVGRDRAGMGPLSLLRTIDTFRRIIAAEKPDIIHCIALRTVLTGGLAARLTGVRGAVLAPTGLGFLWSNDHFAARLARRLIRFIVSHVLDTPRTLFLFENPDDARALGLDPDDRSKITLVRGAGVDPAAFLPQPPRHDDTLRLAVVARMIASKRIADAVAAVGLAQAAGHRVSLDIYGAPDPVNPASYTHTELDAWSRLPGITWKGPTRDVAAVWREADGAILLSTGEGLPRSLVEALASARAIITTDAPGNNIVVEDGVNGFLVPPGDPKAAAVAIGRLAGDRQMLARMGEAARRHFENGFTAKDVSDAAVALYQRLLAHQAASL</sequence>
<dbReference type="Gene3D" id="3.40.50.2000">
    <property type="entry name" value="Glycogen Phosphorylase B"/>
    <property type="match status" value="2"/>
</dbReference>
<dbReference type="CDD" id="cd03808">
    <property type="entry name" value="GT4_CapM-like"/>
    <property type="match status" value="1"/>
</dbReference>
<evidence type="ECO:0000313" key="5">
    <source>
        <dbReference type="Proteomes" id="UP000192872"/>
    </source>
</evidence>
<dbReference type="Pfam" id="PF13477">
    <property type="entry name" value="Glyco_trans_4_2"/>
    <property type="match status" value="1"/>
</dbReference>
<keyword evidence="1" id="KW-0328">Glycosyltransferase</keyword>
<dbReference type="PANTHER" id="PTHR12526">
    <property type="entry name" value="GLYCOSYLTRANSFERASE"/>
    <property type="match status" value="1"/>
</dbReference>
<organism evidence="4 5">
    <name type="scientific">Candidatus Raskinella chloraquaticus</name>
    <dbReference type="NCBI Taxonomy" id="1951219"/>
    <lineage>
        <taxon>Bacteria</taxon>
        <taxon>Pseudomonadati</taxon>
        <taxon>Pseudomonadota</taxon>
        <taxon>Alphaproteobacteria</taxon>
        <taxon>Hyphomicrobiales</taxon>
        <taxon>Phreatobacteraceae</taxon>
        <taxon>Candidatus Raskinella</taxon>
    </lineage>
</organism>
<evidence type="ECO:0000259" key="3">
    <source>
        <dbReference type="Pfam" id="PF13477"/>
    </source>
</evidence>
<dbReference type="EMBL" id="LWDL01000031">
    <property type="protein sequence ID" value="OQW49526.1"/>
    <property type="molecule type" value="Genomic_DNA"/>
</dbReference>
<dbReference type="Proteomes" id="UP000192872">
    <property type="component" value="Unassembled WGS sequence"/>
</dbReference>
<dbReference type="AlphaFoldDB" id="A0A1W9HQ28"/>
<dbReference type="Pfam" id="PF13692">
    <property type="entry name" value="Glyco_trans_1_4"/>
    <property type="match status" value="1"/>
</dbReference>
<gene>
    <name evidence="4" type="ORF">A4S15_01965</name>
</gene>
<evidence type="ECO:0000313" key="4">
    <source>
        <dbReference type="EMBL" id="OQW49526.1"/>
    </source>
</evidence>
<dbReference type="InterPro" id="IPR028098">
    <property type="entry name" value="Glyco_trans_4-like_N"/>
</dbReference>
<dbReference type="RefSeq" id="WP_376800079.1">
    <property type="nucleotide sequence ID" value="NZ_DBNB01000019.1"/>
</dbReference>
<dbReference type="SUPFAM" id="SSF53756">
    <property type="entry name" value="UDP-Glycosyltransferase/glycogen phosphorylase"/>
    <property type="match status" value="1"/>
</dbReference>
<proteinExistence type="predicted"/>
<reference evidence="4 5" key="1">
    <citation type="journal article" date="2017" name="Water Res.">
        <title>Comammox in drinking water systems.</title>
        <authorList>
            <person name="Wang Y."/>
            <person name="Ma L."/>
            <person name="Mao Y."/>
            <person name="Jiang X."/>
            <person name="Xia Y."/>
            <person name="Yu K."/>
            <person name="Li B."/>
            <person name="Zhang T."/>
        </authorList>
    </citation>
    <scope>NUCLEOTIDE SEQUENCE [LARGE SCALE GENOMIC DNA]</scope>
    <source>
        <strain evidence="4">SG_bin8</strain>
    </source>
</reference>
<name>A0A1W9HQ28_9HYPH</name>
<accession>A0A1W9HQ28</accession>
<dbReference type="PANTHER" id="PTHR12526:SF510">
    <property type="entry name" value="D-INOSITOL 3-PHOSPHATE GLYCOSYLTRANSFERASE"/>
    <property type="match status" value="1"/>
</dbReference>
<feature type="domain" description="Glycosyltransferase subfamily 4-like N-terminal" evidence="3">
    <location>
        <begin position="18"/>
        <end position="151"/>
    </location>
</feature>
<comment type="caution">
    <text evidence="4">The sequence shown here is derived from an EMBL/GenBank/DDBJ whole genome shotgun (WGS) entry which is preliminary data.</text>
</comment>
<evidence type="ECO:0000256" key="1">
    <source>
        <dbReference type="ARBA" id="ARBA00022676"/>
    </source>
</evidence>
<dbReference type="GO" id="GO:0016757">
    <property type="term" value="F:glycosyltransferase activity"/>
    <property type="evidence" value="ECO:0007669"/>
    <property type="project" value="UniProtKB-KW"/>
</dbReference>
<dbReference type="STRING" id="1827387.A4S15_01965"/>
<evidence type="ECO:0000256" key="2">
    <source>
        <dbReference type="ARBA" id="ARBA00022679"/>
    </source>
</evidence>
<protein>
    <recommendedName>
        <fullName evidence="3">Glycosyltransferase subfamily 4-like N-terminal domain-containing protein</fullName>
    </recommendedName>
</protein>
<keyword evidence="2" id="KW-0808">Transferase</keyword>